<dbReference type="SMART" id="SM00365">
    <property type="entry name" value="LRR_SD22"/>
    <property type="match status" value="4"/>
</dbReference>
<evidence type="ECO:0008006" key="17">
    <source>
        <dbReference type="Google" id="ProtNLM"/>
    </source>
</evidence>
<dbReference type="PANTHER" id="PTHR48061:SF46">
    <property type="entry name" value="LEUCINE-RICH REPEAT-CONTAINING N-TERMINAL PLANT-TYPE DOMAIN-CONTAINING PROTEIN"/>
    <property type="match status" value="1"/>
</dbReference>
<evidence type="ECO:0000256" key="7">
    <source>
        <dbReference type="ARBA" id="ARBA00022737"/>
    </source>
</evidence>
<evidence type="ECO:0000256" key="1">
    <source>
        <dbReference type="ARBA" id="ARBA00004251"/>
    </source>
</evidence>
<dbReference type="InterPro" id="IPR032675">
    <property type="entry name" value="LRR_dom_sf"/>
</dbReference>
<feature type="domain" description="Leucine-rich repeat-containing N-terminal plant-type" evidence="13">
    <location>
        <begin position="75"/>
        <end position="95"/>
    </location>
</feature>
<evidence type="ECO:0000256" key="10">
    <source>
        <dbReference type="ARBA" id="ARBA00023170"/>
    </source>
</evidence>
<evidence type="ECO:0000313" key="16">
    <source>
        <dbReference type="Proteomes" id="UP000694005"/>
    </source>
</evidence>
<evidence type="ECO:0000256" key="8">
    <source>
        <dbReference type="ARBA" id="ARBA00022989"/>
    </source>
</evidence>
<dbReference type="AlphaFoldDB" id="A0A8D9DJ78"/>
<dbReference type="Pfam" id="PF00560">
    <property type="entry name" value="LRR_1"/>
    <property type="match status" value="4"/>
</dbReference>
<keyword evidence="4" id="KW-0433">Leucine-rich repeat</keyword>
<evidence type="ECO:0000256" key="12">
    <source>
        <dbReference type="SAM" id="SignalP"/>
    </source>
</evidence>
<dbReference type="Pfam" id="PF23598">
    <property type="entry name" value="LRR_14"/>
    <property type="match status" value="1"/>
</dbReference>
<keyword evidence="7" id="KW-0677">Repeat</keyword>
<accession>A0A8D9DJ78</accession>
<dbReference type="InterPro" id="IPR055414">
    <property type="entry name" value="LRR_R13L4/SHOC2-like"/>
</dbReference>
<dbReference type="InterPro" id="IPR046956">
    <property type="entry name" value="RLP23-like"/>
</dbReference>
<dbReference type="InterPro" id="IPR003591">
    <property type="entry name" value="Leu-rich_rpt_typical-subtyp"/>
</dbReference>
<evidence type="ECO:0000256" key="9">
    <source>
        <dbReference type="ARBA" id="ARBA00023136"/>
    </source>
</evidence>
<dbReference type="SMART" id="SM00369">
    <property type="entry name" value="LRR_TYP"/>
    <property type="match status" value="13"/>
</dbReference>
<dbReference type="PROSITE" id="PS51450">
    <property type="entry name" value="LRR"/>
    <property type="match status" value="1"/>
</dbReference>
<evidence type="ECO:0000256" key="3">
    <source>
        <dbReference type="ARBA" id="ARBA00022475"/>
    </source>
</evidence>
<dbReference type="SUPFAM" id="SSF52058">
    <property type="entry name" value="L domain-like"/>
    <property type="match status" value="2"/>
</dbReference>
<evidence type="ECO:0000259" key="14">
    <source>
        <dbReference type="Pfam" id="PF23598"/>
    </source>
</evidence>
<feature type="domain" description="Leucine-rich repeat-containing N-terminal plant-type" evidence="13">
    <location>
        <begin position="36"/>
        <end position="50"/>
    </location>
</feature>
<comment type="similarity">
    <text evidence="2">Belongs to the RLP family.</text>
</comment>
<evidence type="ECO:0000256" key="2">
    <source>
        <dbReference type="ARBA" id="ARBA00009592"/>
    </source>
</evidence>
<dbReference type="SUPFAM" id="SSF52047">
    <property type="entry name" value="RNI-like"/>
    <property type="match status" value="1"/>
</dbReference>
<dbReference type="PANTHER" id="PTHR48061">
    <property type="entry name" value="LEUCINE-RICH REPEAT RECEPTOR PROTEIN KINASE EMS1-LIKE-RELATED"/>
    <property type="match status" value="1"/>
</dbReference>
<evidence type="ECO:0000256" key="6">
    <source>
        <dbReference type="ARBA" id="ARBA00022729"/>
    </source>
</evidence>
<feature type="domain" description="Disease resistance R13L4/SHOC-2-like LRR" evidence="14">
    <location>
        <begin position="261"/>
        <end position="503"/>
    </location>
</feature>
<keyword evidence="3" id="KW-1003">Cell membrane</keyword>
<proteinExistence type="inferred from homology"/>
<organism evidence="15 16">
    <name type="scientific">Brassica campestris</name>
    <name type="common">Field mustard</name>
    <dbReference type="NCBI Taxonomy" id="3711"/>
    <lineage>
        <taxon>Eukaryota</taxon>
        <taxon>Viridiplantae</taxon>
        <taxon>Streptophyta</taxon>
        <taxon>Embryophyta</taxon>
        <taxon>Tracheophyta</taxon>
        <taxon>Spermatophyta</taxon>
        <taxon>Magnoliopsida</taxon>
        <taxon>eudicotyledons</taxon>
        <taxon>Gunneridae</taxon>
        <taxon>Pentapetalae</taxon>
        <taxon>rosids</taxon>
        <taxon>malvids</taxon>
        <taxon>Brassicales</taxon>
        <taxon>Brassicaceae</taxon>
        <taxon>Brassiceae</taxon>
        <taxon>Brassica</taxon>
    </lineage>
</organism>
<dbReference type="Gene3D" id="3.80.10.10">
    <property type="entry name" value="Ribonuclease Inhibitor"/>
    <property type="match status" value="3"/>
</dbReference>
<dbReference type="GO" id="GO:0005886">
    <property type="term" value="C:plasma membrane"/>
    <property type="evidence" value="ECO:0007669"/>
    <property type="project" value="UniProtKB-SubCell"/>
</dbReference>
<dbReference type="Proteomes" id="UP000694005">
    <property type="component" value="Chromosome A05"/>
</dbReference>
<sequence>MTETNSVSFFLGTIFLLFSSISSFSYTSASLTRCSHDQRDALLEFNSEFELRKPPEFFDEETKGARDPFSVTSYPKTKSWENNTDCCYWDGITCDANSGVVIGLDLSSSCLHGPFKPYSSLFKLQYLQNLNLAYNHFKNSSIPTRINELMGLQRLNLSHSFFSGKIPTEILHLTKLVSLDLSSTFINSQILLSTEKPFLSQLAQNLTNLRQLDMSYVNISSEIPQMISNLTSLRSIRLFDCNLFGRLPWLSPTIQSIDLSVNQHLESSLPEFNSNNSLVYLDVSYTSLSGSIPDSISNLKHLKVLSFYNCKFTGKIPSSIGNLSHLNILYLGFNNFAGEIPSSFQNLNRMILLDLWENKLSGIIPTALFNLPKLLDLTLSSNQFTGTLPPNITSLSNLNSFDASSNSFVGTIPSTFFNIPSLESLDLGDNQFSGLLEIGNISSMSKLRSLDLSKNNLTGPIPRSISKLVHLVSLDLSYFNTRGPLDIGIFLHLKSLEDLSLSNLNTTTKIDLNAILSSPLKSLSNLDLSSIQVSLKNMSSISTLSSQLTHLFLSGCGITVFPEFIKSLQHIYAIDLSNNNIKGQVPAWLWRLPELHYVRLSNNAFSGFKELPKVFSRMKITTIDLSKNDFSGEIPISICEMTSLVLVDLSNNNFSGSVPQCISNLIKMGLLVLNLGHNHLSGKLPDIFRNGSNLRSLNVGHNQLVGKVPRSLSDCSFLEVLNMEHNRINDTFPFWLESLPNLHVLVLRSNEFHGSLQYHPKVASFFPQLRIIDISHNDLTGTLPSDFFMYWSAMHSEGDGSELEYIGSSNYYQDSMVLMNKGIELNYTRIRTLLTAIDMSGNRLQGIIPESLGQVKALIVLNLSSNSFVGNIPSSLANLVQLESLDLSHNKLSGHIPHDLAHLTSLSIIRVSHNKLVGVIPKSTQFQTQNVSGFEDNVGLCGAPLDECGAGNDDPTLSQQDEEEEEEEEDCHRFRTWYRAWIDHWSLDAFLQTALVLQEDCKLKYFDLFQSQVTTKRVICLVSFRGVESGDDNADPLSQSNMELLEDWVSRNQVCIEGNGSSDWKSLESFKRTEVAAVVIDETEDLGTGFDDGEIFKGEKEVSDEGYFTNISEKLFT</sequence>
<dbReference type="Gramene" id="A05p32320.2_BraZ1">
    <property type="protein sequence ID" value="A05p32320.2_BraZ1.CDS"/>
    <property type="gene ID" value="A05g32320.2_BraZ1"/>
</dbReference>
<keyword evidence="10" id="KW-0675">Receptor</keyword>
<keyword evidence="9" id="KW-0472">Membrane</keyword>
<dbReference type="FunFam" id="3.80.10.10:FF:000095">
    <property type="entry name" value="LRR receptor-like serine/threonine-protein kinase GSO1"/>
    <property type="match status" value="1"/>
</dbReference>
<feature type="chain" id="PRO_5034839043" description="Leucine-rich repeat-containing N-terminal plant-type domain-containing protein" evidence="12">
    <location>
        <begin position="24"/>
        <end position="1117"/>
    </location>
</feature>
<keyword evidence="11" id="KW-0325">Glycoprotein</keyword>
<dbReference type="EMBL" id="LS974621">
    <property type="protein sequence ID" value="CAG7876711.1"/>
    <property type="molecule type" value="Genomic_DNA"/>
</dbReference>
<keyword evidence="8" id="KW-1133">Transmembrane helix</keyword>
<evidence type="ECO:0000259" key="13">
    <source>
        <dbReference type="Pfam" id="PF08263"/>
    </source>
</evidence>
<comment type="subcellular location">
    <subcellularLocation>
        <location evidence="1">Cell membrane</location>
        <topology evidence="1">Single-pass type I membrane protein</topology>
    </subcellularLocation>
</comment>
<dbReference type="FunFam" id="3.80.10.10:FF:000213">
    <property type="entry name" value="Tyrosine-sulfated glycopeptide receptor 1"/>
    <property type="match status" value="1"/>
</dbReference>
<dbReference type="InterPro" id="IPR001611">
    <property type="entry name" value="Leu-rich_rpt"/>
</dbReference>
<dbReference type="InterPro" id="IPR013210">
    <property type="entry name" value="LRR_N_plant-typ"/>
</dbReference>
<keyword evidence="5" id="KW-0812">Transmembrane</keyword>
<evidence type="ECO:0000256" key="4">
    <source>
        <dbReference type="ARBA" id="ARBA00022614"/>
    </source>
</evidence>
<dbReference type="Pfam" id="PF08263">
    <property type="entry name" value="LRRNT_2"/>
    <property type="match status" value="2"/>
</dbReference>
<dbReference type="FunFam" id="3.80.10.10:FF:000383">
    <property type="entry name" value="Leucine-rich repeat receptor protein kinase EMS1"/>
    <property type="match status" value="1"/>
</dbReference>
<evidence type="ECO:0000256" key="11">
    <source>
        <dbReference type="ARBA" id="ARBA00023180"/>
    </source>
</evidence>
<reference evidence="15 16" key="1">
    <citation type="submission" date="2021-07" db="EMBL/GenBank/DDBJ databases">
        <authorList>
            <consortium name="Genoscope - CEA"/>
            <person name="William W."/>
        </authorList>
    </citation>
    <scope>NUCLEOTIDE SEQUENCE [LARGE SCALE GENOMIC DNA]</scope>
</reference>
<evidence type="ECO:0000313" key="15">
    <source>
        <dbReference type="EMBL" id="CAG7876711.1"/>
    </source>
</evidence>
<dbReference type="Pfam" id="PF13855">
    <property type="entry name" value="LRR_8"/>
    <property type="match status" value="3"/>
</dbReference>
<feature type="signal peptide" evidence="12">
    <location>
        <begin position="1"/>
        <end position="23"/>
    </location>
</feature>
<keyword evidence="6 12" id="KW-0732">Signal</keyword>
<protein>
    <recommendedName>
        <fullName evidence="17">Leucine-rich repeat-containing N-terminal plant-type domain-containing protein</fullName>
    </recommendedName>
</protein>
<evidence type="ECO:0000256" key="5">
    <source>
        <dbReference type="ARBA" id="ARBA00022692"/>
    </source>
</evidence>
<name>A0A8D9DJ78_BRACM</name>
<gene>
    <name evidence="15" type="ORF">BRAPAZ1V2_A05P32320.2</name>
</gene>
<dbReference type="PRINTS" id="PR00019">
    <property type="entry name" value="LEURICHRPT"/>
</dbReference>